<accession>A0A8J3IDN9</accession>
<feature type="domain" description="Gfo/Idh/MocA-like oxidoreductase N-terminal" evidence="1">
    <location>
        <begin position="5"/>
        <end position="126"/>
    </location>
</feature>
<dbReference type="RefSeq" id="WP_220198541.1">
    <property type="nucleotide sequence ID" value="NZ_BNJF01000005.1"/>
</dbReference>
<dbReference type="Gene3D" id="3.30.360.10">
    <property type="entry name" value="Dihydrodipicolinate Reductase, domain 2"/>
    <property type="match status" value="1"/>
</dbReference>
<dbReference type="InterPro" id="IPR055170">
    <property type="entry name" value="GFO_IDH_MocA-like_dom"/>
</dbReference>
<name>A0A8J3IDN9_9CHLR</name>
<comment type="caution">
    <text evidence="3">The sequence shown here is derived from an EMBL/GenBank/DDBJ whole genome shotgun (WGS) entry which is preliminary data.</text>
</comment>
<dbReference type="EMBL" id="BNJF01000005">
    <property type="protein sequence ID" value="GHO49419.1"/>
    <property type="molecule type" value="Genomic_DNA"/>
</dbReference>
<protein>
    <submittedName>
        <fullName evidence="3">Oxidoreductase</fullName>
    </submittedName>
</protein>
<dbReference type="PANTHER" id="PTHR43377">
    <property type="entry name" value="BILIVERDIN REDUCTASE A"/>
    <property type="match status" value="1"/>
</dbReference>
<evidence type="ECO:0000313" key="3">
    <source>
        <dbReference type="EMBL" id="GHO49419.1"/>
    </source>
</evidence>
<dbReference type="Proteomes" id="UP000612362">
    <property type="component" value="Unassembled WGS sequence"/>
</dbReference>
<dbReference type="SUPFAM" id="SSF55347">
    <property type="entry name" value="Glyceraldehyde-3-phosphate dehydrogenase-like, C-terminal domain"/>
    <property type="match status" value="1"/>
</dbReference>
<feature type="domain" description="GFO/IDH/MocA-like oxidoreductase" evidence="2">
    <location>
        <begin position="136"/>
        <end position="326"/>
    </location>
</feature>
<evidence type="ECO:0000259" key="1">
    <source>
        <dbReference type="Pfam" id="PF01408"/>
    </source>
</evidence>
<dbReference type="SUPFAM" id="SSF51735">
    <property type="entry name" value="NAD(P)-binding Rossmann-fold domains"/>
    <property type="match status" value="1"/>
</dbReference>
<dbReference type="Pfam" id="PF01408">
    <property type="entry name" value="GFO_IDH_MocA"/>
    <property type="match status" value="1"/>
</dbReference>
<evidence type="ECO:0000259" key="2">
    <source>
        <dbReference type="Pfam" id="PF22725"/>
    </source>
</evidence>
<keyword evidence="4" id="KW-1185">Reference proteome</keyword>
<evidence type="ECO:0000313" key="4">
    <source>
        <dbReference type="Proteomes" id="UP000612362"/>
    </source>
</evidence>
<dbReference type="GO" id="GO:0000166">
    <property type="term" value="F:nucleotide binding"/>
    <property type="evidence" value="ECO:0007669"/>
    <property type="project" value="InterPro"/>
</dbReference>
<organism evidence="3 4">
    <name type="scientific">Ktedonospora formicarum</name>
    <dbReference type="NCBI Taxonomy" id="2778364"/>
    <lineage>
        <taxon>Bacteria</taxon>
        <taxon>Bacillati</taxon>
        <taxon>Chloroflexota</taxon>
        <taxon>Ktedonobacteria</taxon>
        <taxon>Ktedonobacterales</taxon>
        <taxon>Ktedonobacteraceae</taxon>
        <taxon>Ktedonospora</taxon>
    </lineage>
</organism>
<dbReference type="InterPro" id="IPR036291">
    <property type="entry name" value="NAD(P)-bd_dom_sf"/>
</dbReference>
<dbReference type="Pfam" id="PF22725">
    <property type="entry name" value="GFO_IDH_MocA_C3"/>
    <property type="match status" value="1"/>
</dbReference>
<proteinExistence type="predicted"/>
<dbReference type="InterPro" id="IPR000683">
    <property type="entry name" value="Gfo/Idh/MocA-like_OxRdtase_N"/>
</dbReference>
<dbReference type="InterPro" id="IPR051450">
    <property type="entry name" value="Gfo/Idh/MocA_Oxidoreductases"/>
</dbReference>
<reference evidence="3" key="1">
    <citation type="submission" date="2020-10" db="EMBL/GenBank/DDBJ databases">
        <title>Taxonomic study of unclassified bacteria belonging to the class Ktedonobacteria.</title>
        <authorList>
            <person name="Yabe S."/>
            <person name="Wang C.M."/>
            <person name="Zheng Y."/>
            <person name="Sakai Y."/>
            <person name="Cavaletti L."/>
            <person name="Monciardini P."/>
            <person name="Donadio S."/>
        </authorList>
    </citation>
    <scope>NUCLEOTIDE SEQUENCE</scope>
    <source>
        <strain evidence="3">SOSP1-1</strain>
    </source>
</reference>
<gene>
    <name evidence="3" type="ORF">KSX_75820</name>
</gene>
<sequence length="445" mass="49387">MKKVTIALIGAGSRGMESYGTYALKNPYELEFVAVADANPARLSKFQQLHHVPEERAFSDWRDLLSQPKLADAVLICTQDRMHYEPAMAALQAGYHVLLEKPMSPDPQECVRMGAYAAEVGRVFSICHVLRFTSFFSALKRLLDEDAIGRLISIEHSENVAFWHYAHSYVRGNWRNTALSSPMILAKSCHDMDILLWLAGADCVRLSSFGTLTHFREENAPPGAPMRCTDGCPAAHNCAYFAPKFYLNGDDAWPKSVISSDISDKGIMKALEEGPYGRCVYHCDNDVVDHQVVNMLFANDITAVFTMSAFTDDVTRKIKLMGTKGEMWGTMARETNRIEIKEFVSGTHKVIELPNEGGPQGHGGGDYGIIRDFLRLVRSDGRETGLTAATTSVQSHLMAFAAEEARLKNSVIEMNEYGRRWGFERLAEAAQSTTTELDAASLPNA</sequence>
<dbReference type="Gene3D" id="3.40.50.720">
    <property type="entry name" value="NAD(P)-binding Rossmann-like Domain"/>
    <property type="match status" value="1"/>
</dbReference>
<dbReference type="AlphaFoldDB" id="A0A8J3IDN9"/>
<dbReference type="PANTHER" id="PTHR43377:SF2">
    <property type="entry name" value="BINDING ROSSMANN FOLD OXIDOREDUCTASE, PUTATIVE (AFU_ORTHOLOGUE AFUA_4G00560)-RELATED"/>
    <property type="match status" value="1"/>
</dbReference>